<dbReference type="KEGG" id="ptaw:DW352_25275"/>
<feature type="transmembrane region" description="Helical" evidence="1">
    <location>
        <begin position="190"/>
        <end position="208"/>
    </location>
</feature>
<keyword evidence="3" id="KW-1185">Reference proteome</keyword>
<organism evidence="2 3">
    <name type="scientific">Pseudolabrys taiwanensis</name>
    <dbReference type="NCBI Taxonomy" id="331696"/>
    <lineage>
        <taxon>Bacteria</taxon>
        <taxon>Pseudomonadati</taxon>
        <taxon>Pseudomonadota</taxon>
        <taxon>Alphaproteobacteria</taxon>
        <taxon>Hyphomicrobiales</taxon>
        <taxon>Xanthobacteraceae</taxon>
        <taxon>Pseudolabrys</taxon>
    </lineage>
</organism>
<evidence type="ECO:0000256" key="1">
    <source>
        <dbReference type="SAM" id="Phobius"/>
    </source>
</evidence>
<dbReference type="EMBL" id="CP031417">
    <property type="protein sequence ID" value="AXK83545.1"/>
    <property type="molecule type" value="Genomic_DNA"/>
</dbReference>
<sequence>MINIWLDLPFAGVFAVLIVFYTVTAVAIVWVSFGPLLGERVRRFEGVVGPFFGSVGILFALLTGFLAGDIADRNRQAARAVQVEAGELRNIYALSVASASDMHDIRTAWSAYVQAAIKDDWPAMAHGEQAASANAAYDALLREVSEPKIATESGAAVHAALMSATVRMGTARSDRLAVAADRTSTLKWEIVLLLGVMTQIAVGVVHLTKRNPQIAALVVFSVAAVIALGLIGLQERPFAGEVRIQPTALQEVAKMQLQPGG</sequence>
<feature type="transmembrane region" description="Helical" evidence="1">
    <location>
        <begin position="51"/>
        <end position="71"/>
    </location>
</feature>
<protein>
    <submittedName>
        <fullName evidence="2">DUF4239 domain-containing protein</fullName>
    </submittedName>
</protein>
<dbReference type="Pfam" id="PF14023">
    <property type="entry name" value="Bestrophin-like"/>
    <property type="match status" value="1"/>
</dbReference>
<dbReference type="RefSeq" id="WP_115693924.1">
    <property type="nucleotide sequence ID" value="NZ_CP031417.1"/>
</dbReference>
<name>A0A346A2Z8_9HYPH</name>
<keyword evidence="1" id="KW-0472">Membrane</keyword>
<feature type="transmembrane region" description="Helical" evidence="1">
    <location>
        <begin position="12"/>
        <end position="31"/>
    </location>
</feature>
<proteinExistence type="predicted"/>
<dbReference type="OrthoDB" id="940913at2"/>
<dbReference type="InterPro" id="IPR025333">
    <property type="entry name" value="DUF4239"/>
</dbReference>
<keyword evidence="1" id="KW-1133">Transmembrane helix</keyword>
<feature type="transmembrane region" description="Helical" evidence="1">
    <location>
        <begin position="214"/>
        <end position="233"/>
    </location>
</feature>
<accession>A0A346A2Z8</accession>
<reference evidence="2 3" key="1">
    <citation type="submission" date="2018-07" db="EMBL/GenBank/DDBJ databases">
        <authorList>
            <person name="Quirk P.G."/>
            <person name="Krulwich T.A."/>
        </authorList>
    </citation>
    <scope>NUCLEOTIDE SEQUENCE [LARGE SCALE GENOMIC DNA]</scope>
    <source>
        <strain evidence="2 3">CC-BB4</strain>
    </source>
</reference>
<evidence type="ECO:0000313" key="3">
    <source>
        <dbReference type="Proteomes" id="UP000254889"/>
    </source>
</evidence>
<dbReference type="Proteomes" id="UP000254889">
    <property type="component" value="Chromosome"/>
</dbReference>
<dbReference type="AlphaFoldDB" id="A0A346A2Z8"/>
<gene>
    <name evidence="2" type="ORF">DW352_25275</name>
</gene>
<evidence type="ECO:0000313" key="2">
    <source>
        <dbReference type="EMBL" id="AXK83545.1"/>
    </source>
</evidence>
<keyword evidence="1" id="KW-0812">Transmembrane</keyword>